<evidence type="ECO:0000256" key="1">
    <source>
        <dbReference type="ARBA" id="ARBA00004123"/>
    </source>
</evidence>
<evidence type="ECO:0000256" key="2">
    <source>
        <dbReference type="ARBA" id="ARBA00006677"/>
    </source>
</evidence>
<evidence type="ECO:0000256" key="4">
    <source>
        <dbReference type="ARBA" id="ARBA00022705"/>
    </source>
</evidence>
<reference evidence="9 10" key="1">
    <citation type="submission" date="2016-07" db="EMBL/GenBank/DDBJ databases">
        <title>Pervasive Adenine N6-methylation of Active Genes in Fungi.</title>
        <authorList>
            <consortium name="DOE Joint Genome Institute"/>
            <person name="Mondo S.J."/>
            <person name="Dannebaum R.O."/>
            <person name="Kuo R.C."/>
            <person name="Labutti K."/>
            <person name="Haridas S."/>
            <person name="Kuo A."/>
            <person name="Salamov A."/>
            <person name="Ahrendt S.R."/>
            <person name="Lipzen A."/>
            <person name="Sullivan W."/>
            <person name="Andreopoulos W.B."/>
            <person name="Clum A."/>
            <person name="Lindquist E."/>
            <person name="Daum C."/>
            <person name="Ramamoorthy G.K."/>
            <person name="Gryganskyi A."/>
            <person name="Culley D."/>
            <person name="Magnuson J.K."/>
            <person name="James T.Y."/>
            <person name="O'Malley M.A."/>
            <person name="Stajich J.E."/>
            <person name="Spatafora J.W."/>
            <person name="Visel A."/>
            <person name="Grigoriev I.V."/>
        </authorList>
    </citation>
    <scope>NUCLEOTIDE SEQUENCE [LARGE SCALE GENOMIC DNA]</scope>
    <source>
        <strain evidence="9 10">PL171</strain>
    </source>
</reference>
<gene>
    <name evidence="9" type="ORF">BCR44DRAFT_1430160</name>
</gene>
<dbReference type="Pfam" id="PF05916">
    <property type="entry name" value="Sld5"/>
    <property type="match status" value="1"/>
</dbReference>
<dbReference type="PANTHER" id="PTHR12914:SF2">
    <property type="entry name" value="DNA REPLICATION COMPLEX GINS PROTEIN PSF1"/>
    <property type="match status" value="1"/>
</dbReference>
<dbReference type="SUPFAM" id="SSF158573">
    <property type="entry name" value="GINS helical bundle-like"/>
    <property type="match status" value="1"/>
</dbReference>
<feature type="domain" description="GINS subunit" evidence="7">
    <location>
        <begin position="69"/>
        <end position="137"/>
    </location>
</feature>
<dbReference type="InterPro" id="IPR036224">
    <property type="entry name" value="GINS_bundle-like_dom_sf"/>
</dbReference>
<dbReference type="InterPro" id="IPR005339">
    <property type="entry name" value="GINS_Psf1"/>
</dbReference>
<evidence type="ECO:0000313" key="10">
    <source>
        <dbReference type="Proteomes" id="UP000193411"/>
    </source>
</evidence>
<dbReference type="GO" id="GO:0000811">
    <property type="term" value="C:GINS complex"/>
    <property type="evidence" value="ECO:0007669"/>
    <property type="project" value="UniProtKB-UniRule"/>
</dbReference>
<dbReference type="InterPro" id="IPR021151">
    <property type="entry name" value="GINS_A"/>
</dbReference>
<dbReference type="Pfam" id="PF24997">
    <property type="entry name" value="PSF1_C"/>
    <property type="match status" value="1"/>
</dbReference>
<dbReference type="InterPro" id="IPR056783">
    <property type="entry name" value="PSF1_C"/>
</dbReference>
<dbReference type="AlphaFoldDB" id="A0A1Y2HTJ1"/>
<dbReference type="STRING" id="765915.A0A1Y2HTJ1"/>
<comment type="caution">
    <text evidence="9">The sequence shown here is derived from an EMBL/GenBank/DDBJ whole genome shotgun (WGS) entry which is preliminary data.</text>
</comment>
<comment type="similarity">
    <text evidence="2 6">Belongs to the GINS1/PSF1 family.</text>
</comment>
<dbReference type="PANTHER" id="PTHR12914">
    <property type="entry name" value="PARTNER OF SLD5"/>
    <property type="match status" value="1"/>
</dbReference>
<dbReference type="GO" id="GO:1902983">
    <property type="term" value="P:DNA strand elongation involved in mitotic DNA replication"/>
    <property type="evidence" value="ECO:0007669"/>
    <property type="project" value="TreeGrafter"/>
</dbReference>
<keyword evidence="5 6" id="KW-0539">Nucleus</keyword>
<feature type="domain" description="DNA replication complex GINS protein PSF1 C-terminal" evidence="8">
    <location>
        <begin position="152"/>
        <end position="202"/>
    </location>
</feature>
<protein>
    <recommendedName>
        <fullName evidence="3 6">DNA replication complex GINS protein PSF1</fullName>
    </recommendedName>
</protein>
<sequence>MYGDEALKLVREAKRTQPRTSILPNYNEPVVRNVLKELGVIDTQIQHLQALFSDPSIDVDDPALQGDQAAFMVHMAAVDRNKRCLLAYHMARLDKITNLVWDLGGSTVPADVRRRLAPPEAAFADKYVELLTAYKGEYPSLDLVAAAPVPPKDLYVTVRVVKDCGTIVTEAGRSVRLDLGSMHFLKRTEVERLITLGFLQHVE</sequence>
<keyword evidence="4 6" id="KW-0235">DNA replication</keyword>
<evidence type="ECO:0000256" key="5">
    <source>
        <dbReference type="ARBA" id="ARBA00023242"/>
    </source>
</evidence>
<dbReference type="CDD" id="cd21696">
    <property type="entry name" value="GINS_B_Psf1"/>
    <property type="match status" value="1"/>
</dbReference>
<comment type="function">
    <text evidence="6">Required for correct functioning of the GINS complex, a complex that plays an essential role in the initiation of DNA replication, and progression of DNA replication forks. GINS complex seems to bind preferentially to single-stranded DNA.</text>
</comment>
<comment type="subcellular location">
    <subcellularLocation>
        <location evidence="1 6">Nucleus</location>
    </subcellularLocation>
</comment>
<name>A0A1Y2HTJ1_9FUNG</name>
<dbReference type="CDD" id="cd11710">
    <property type="entry name" value="GINS_A_psf1"/>
    <property type="match status" value="1"/>
</dbReference>
<dbReference type="OrthoDB" id="10252587at2759"/>
<organism evidence="9 10">
    <name type="scientific">Catenaria anguillulae PL171</name>
    <dbReference type="NCBI Taxonomy" id="765915"/>
    <lineage>
        <taxon>Eukaryota</taxon>
        <taxon>Fungi</taxon>
        <taxon>Fungi incertae sedis</taxon>
        <taxon>Blastocladiomycota</taxon>
        <taxon>Blastocladiomycetes</taxon>
        <taxon>Blastocladiales</taxon>
        <taxon>Catenariaceae</taxon>
        <taxon>Catenaria</taxon>
    </lineage>
</organism>
<evidence type="ECO:0000256" key="3">
    <source>
        <dbReference type="ARBA" id="ARBA00015143"/>
    </source>
</evidence>
<dbReference type="EMBL" id="MCFL01000011">
    <property type="protein sequence ID" value="ORZ37895.1"/>
    <property type="molecule type" value="Genomic_DNA"/>
</dbReference>
<evidence type="ECO:0000259" key="7">
    <source>
        <dbReference type="Pfam" id="PF05916"/>
    </source>
</evidence>
<evidence type="ECO:0000313" key="9">
    <source>
        <dbReference type="EMBL" id="ORZ37895.1"/>
    </source>
</evidence>
<evidence type="ECO:0000256" key="6">
    <source>
        <dbReference type="RuleBase" id="RU368085"/>
    </source>
</evidence>
<dbReference type="Gene3D" id="1.20.58.1030">
    <property type="match status" value="1"/>
</dbReference>
<accession>A0A1Y2HTJ1</accession>
<dbReference type="Proteomes" id="UP000193411">
    <property type="component" value="Unassembled WGS sequence"/>
</dbReference>
<evidence type="ECO:0000259" key="8">
    <source>
        <dbReference type="Pfam" id="PF24997"/>
    </source>
</evidence>
<proteinExistence type="inferred from homology"/>
<comment type="subunit">
    <text evidence="6">Component of the GINS complex.</text>
</comment>
<keyword evidence="10" id="KW-1185">Reference proteome</keyword>